<protein>
    <recommendedName>
        <fullName evidence="6">SURF1-like protein</fullName>
    </recommendedName>
</protein>
<organism evidence="8 9">
    <name type="scientific">Streptomyces qinzhouensis</name>
    <dbReference type="NCBI Taxonomy" id="2599401"/>
    <lineage>
        <taxon>Bacteria</taxon>
        <taxon>Bacillati</taxon>
        <taxon>Actinomycetota</taxon>
        <taxon>Actinomycetes</taxon>
        <taxon>Kitasatosporales</taxon>
        <taxon>Streptomycetaceae</taxon>
        <taxon>Streptomyces</taxon>
    </lineage>
</organism>
<evidence type="ECO:0000256" key="1">
    <source>
        <dbReference type="ARBA" id="ARBA00004370"/>
    </source>
</evidence>
<dbReference type="OrthoDB" id="9807214at2"/>
<evidence type="ECO:0000313" key="9">
    <source>
        <dbReference type="Proteomes" id="UP000320580"/>
    </source>
</evidence>
<evidence type="ECO:0000256" key="7">
    <source>
        <dbReference type="SAM" id="MobiDB-lite"/>
    </source>
</evidence>
<comment type="similarity">
    <text evidence="2 6">Belongs to the SURF1 family.</text>
</comment>
<comment type="subcellular location">
    <subcellularLocation>
        <location evidence="6">Cell membrane</location>
        <topology evidence="6">Multi-pass membrane protein</topology>
    </subcellularLocation>
    <subcellularLocation>
        <location evidence="1">Membrane</location>
    </subcellularLocation>
</comment>
<keyword evidence="6" id="KW-1003">Cell membrane</keyword>
<dbReference type="EMBL" id="CP042266">
    <property type="protein sequence ID" value="QDY76128.1"/>
    <property type="molecule type" value="Genomic_DNA"/>
</dbReference>
<dbReference type="PANTHER" id="PTHR23427">
    <property type="entry name" value="SURFEIT LOCUS PROTEIN"/>
    <property type="match status" value="1"/>
</dbReference>
<dbReference type="InterPro" id="IPR002994">
    <property type="entry name" value="Surf1/Shy1"/>
</dbReference>
<evidence type="ECO:0000313" key="8">
    <source>
        <dbReference type="EMBL" id="QDY76128.1"/>
    </source>
</evidence>
<evidence type="ECO:0000256" key="2">
    <source>
        <dbReference type="ARBA" id="ARBA00007165"/>
    </source>
</evidence>
<dbReference type="RefSeq" id="WP_146479430.1">
    <property type="nucleotide sequence ID" value="NZ_CP042266.1"/>
</dbReference>
<keyword evidence="3 6" id="KW-0812">Transmembrane</keyword>
<evidence type="ECO:0000256" key="5">
    <source>
        <dbReference type="ARBA" id="ARBA00023136"/>
    </source>
</evidence>
<dbReference type="GO" id="GO:0005886">
    <property type="term" value="C:plasma membrane"/>
    <property type="evidence" value="ECO:0007669"/>
    <property type="project" value="UniProtKB-SubCell"/>
</dbReference>
<dbReference type="KEGG" id="sqz:FQU76_05865"/>
<evidence type="ECO:0000256" key="4">
    <source>
        <dbReference type="ARBA" id="ARBA00022989"/>
    </source>
</evidence>
<keyword evidence="4 6" id="KW-1133">Transmembrane helix</keyword>
<dbReference type="InterPro" id="IPR045214">
    <property type="entry name" value="Surf1/Surf4"/>
</dbReference>
<dbReference type="CDD" id="cd06662">
    <property type="entry name" value="SURF1"/>
    <property type="match status" value="1"/>
</dbReference>
<feature type="region of interest" description="Disordered" evidence="7">
    <location>
        <begin position="248"/>
        <end position="295"/>
    </location>
</feature>
<dbReference type="Pfam" id="PF02104">
    <property type="entry name" value="SURF1"/>
    <property type="match status" value="1"/>
</dbReference>
<feature type="compositionally biased region" description="Low complexity" evidence="7">
    <location>
        <begin position="263"/>
        <end position="284"/>
    </location>
</feature>
<feature type="transmembrane region" description="Helical" evidence="6">
    <location>
        <begin position="12"/>
        <end position="32"/>
    </location>
</feature>
<evidence type="ECO:0000256" key="6">
    <source>
        <dbReference type="RuleBase" id="RU363076"/>
    </source>
</evidence>
<dbReference type="AlphaFoldDB" id="A0A5B8ICW8"/>
<dbReference type="Proteomes" id="UP000320580">
    <property type="component" value="Chromosome"/>
</dbReference>
<accession>A0A5B8ICW8</accession>
<keyword evidence="9" id="KW-1185">Reference proteome</keyword>
<dbReference type="PROSITE" id="PS50895">
    <property type="entry name" value="SURF1"/>
    <property type="match status" value="1"/>
</dbReference>
<proteinExistence type="inferred from homology"/>
<gene>
    <name evidence="8" type="ORF">FQU76_05865</name>
</gene>
<keyword evidence="5 6" id="KW-0472">Membrane</keyword>
<feature type="transmembrane region" description="Helical" evidence="6">
    <location>
        <begin position="218"/>
        <end position="238"/>
    </location>
</feature>
<dbReference type="PANTHER" id="PTHR23427:SF2">
    <property type="entry name" value="SURFEIT LOCUS PROTEIN 1"/>
    <property type="match status" value="1"/>
</dbReference>
<evidence type="ECO:0000256" key="3">
    <source>
        <dbReference type="ARBA" id="ARBA00022692"/>
    </source>
</evidence>
<reference evidence="8 9" key="1">
    <citation type="submission" date="2019-07" db="EMBL/GenBank/DDBJ databases">
        <authorList>
            <person name="Zhu P."/>
        </authorList>
    </citation>
    <scope>NUCLEOTIDE SEQUENCE [LARGE SCALE GENOMIC DNA]</scope>
    <source>
        <strain evidence="8 9">SSL-25</strain>
    </source>
</reference>
<sequence length="295" mass="31759">MYRFLLTRQWVCLTLIGLVLIPAMIELGFWQFHRHERRVEQNALIARNLDAAPVPVTELTSPGHRVPRSDYWRGAVATGTFDTSGEVVVRRRTDADERVGYHVLTPLVLTDGRVVLVNRGWVPSATDPTAFPEVPAPPRGTVTVSGRLKADETTKASGIKDLAGLPPRQVMLINSEQQAKLLGKEVLGGYLELTGPEPAGGLPKVIPSPDHESIGAHMAYAVQWWLFTFAVPVGWVILVRREVRDRRAAAAKKTGEAGEPGEAGEAGAPGEAGTTEATGATGATEAEEPKEPATA</sequence>
<name>A0A5B8ICW8_9ACTN</name>